<sequence length="51" mass="5502">MRSLLYIVAVILVVGWLIGFIGYHASGAIHLLLVLAIIAIVINVMQGKKTV</sequence>
<organism evidence="2 3">
    <name type="scientific">Niastella soli</name>
    <dbReference type="NCBI Taxonomy" id="2821487"/>
    <lineage>
        <taxon>Bacteria</taxon>
        <taxon>Pseudomonadati</taxon>
        <taxon>Bacteroidota</taxon>
        <taxon>Chitinophagia</taxon>
        <taxon>Chitinophagales</taxon>
        <taxon>Chitinophagaceae</taxon>
        <taxon>Niastella</taxon>
    </lineage>
</organism>
<evidence type="ECO:0000256" key="1">
    <source>
        <dbReference type="SAM" id="Phobius"/>
    </source>
</evidence>
<feature type="transmembrane region" description="Helical" evidence="1">
    <location>
        <begin position="5"/>
        <end position="22"/>
    </location>
</feature>
<dbReference type="InterPro" id="IPR043727">
    <property type="entry name" value="Lmo0937-like"/>
</dbReference>
<name>A0ABS3YYT6_9BACT</name>
<keyword evidence="1" id="KW-0472">Membrane</keyword>
<gene>
    <name evidence="2" type="ORF">J7I42_22545</name>
</gene>
<dbReference type="EMBL" id="JAGHKO010000005">
    <property type="protein sequence ID" value="MBO9203087.1"/>
    <property type="molecule type" value="Genomic_DNA"/>
</dbReference>
<feature type="transmembrane region" description="Helical" evidence="1">
    <location>
        <begin position="28"/>
        <end position="45"/>
    </location>
</feature>
<keyword evidence="1" id="KW-1133">Transmembrane helix</keyword>
<protein>
    <submittedName>
        <fullName evidence="2">Lmo0937 family membrane protein</fullName>
    </submittedName>
</protein>
<evidence type="ECO:0000313" key="3">
    <source>
        <dbReference type="Proteomes" id="UP000677244"/>
    </source>
</evidence>
<dbReference type="Pfam" id="PF18919">
    <property type="entry name" value="DUF5670"/>
    <property type="match status" value="1"/>
</dbReference>
<accession>A0ABS3YYT6</accession>
<keyword evidence="3" id="KW-1185">Reference proteome</keyword>
<proteinExistence type="predicted"/>
<keyword evidence="1" id="KW-0812">Transmembrane</keyword>
<dbReference type="Proteomes" id="UP000677244">
    <property type="component" value="Unassembled WGS sequence"/>
</dbReference>
<dbReference type="NCBIfam" id="NF033488">
    <property type="entry name" value="lmo0937_fam_TM"/>
    <property type="match status" value="1"/>
</dbReference>
<dbReference type="RefSeq" id="WP_209141141.1">
    <property type="nucleotide sequence ID" value="NZ_JAGHKO010000005.1"/>
</dbReference>
<evidence type="ECO:0000313" key="2">
    <source>
        <dbReference type="EMBL" id="MBO9203087.1"/>
    </source>
</evidence>
<comment type="caution">
    <text evidence="2">The sequence shown here is derived from an EMBL/GenBank/DDBJ whole genome shotgun (WGS) entry which is preliminary data.</text>
</comment>
<reference evidence="2 3" key="1">
    <citation type="submission" date="2021-03" db="EMBL/GenBank/DDBJ databases">
        <title>Assistant Professor.</title>
        <authorList>
            <person name="Huq M.A."/>
        </authorList>
    </citation>
    <scope>NUCLEOTIDE SEQUENCE [LARGE SCALE GENOMIC DNA]</scope>
    <source>
        <strain evidence="2 3">MAH-29</strain>
    </source>
</reference>